<dbReference type="RefSeq" id="WP_264544373.1">
    <property type="nucleotide sequence ID" value="NZ_BAABIP010000007.1"/>
</dbReference>
<dbReference type="SMART" id="SM00850">
    <property type="entry name" value="LytTR"/>
    <property type="match status" value="1"/>
</dbReference>
<keyword evidence="2" id="KW-1133">Transmembrane helix</keyword>
<reference evidence="6" key="1">
    <citation type="journal article" date="2019" name="Int. J. Syst. Evol. Microbiol.">
        <title>The Global Catalogue of Microorganisms (GCM) 10K type strain sequencing project: providing services to taxonomists for standard genome sequencing and annotation.</title>
        <authorList>
            <consortium name="The Broad Institute Genomics Platform"/>
            <consortium name="The Broad Institute Genome Sequencing Center for Infectious Disease"/>
            <person name="Wu L."/>
            <person name="Ma J."/>
        </authorList>
    </citation>
    <scope>NUCLEOTIDE SEQUENCE [LARGE SCALE GENOMIC DNA]</scope>
    <source>
        <strain evidence="6">JCM 18198</strain>
    </source>
</reference>
<sequence length="850" mass="98951">MNKNCLVLFFLFFPFFCVLSQEKEFQNFTTEEGLSSNEVYSAFQDKNGVVWFATDRGLSTYNGYEFKNYAPKNGLTDITVFDFFPQSNQQVWCSTFNGKLFYFINGSTSFKPYKYNHVFSSYIYRKKIPTFFVRKLKVTQQGDVYISDGSTLLKIDRKGVLTELYRKSAKEQTPCYLNLYPINSLQKIEYFSPRKSVVSLPLKKGLFRNIVSCFKDSKLVICDSLVRFYNSNSKAIDIEYKNYIAIGVGQYDARHFWIGYRGKGYSVFDDKGVKVASFLKANSVTKVLKDCYGGIWVTSIDAGVFYKRPNQIKNFKFQNTRINSLTKNKNNQLFIGGFNGNVYKKEKDGSIVKLYNGLMNIPSIVQYNSILNTTFCYSDNKIITFPKNNNYQNIGGVLKMSDDSESLIFARYGIYTVVDKNRIFSDTLHFRIHDISKVSNTFYLGTIDGLKVLHQGKISKLNNDIFKYRIDDIDYVKSKGILYLATLGKGVIVYNIKDGTFFTVDKSKGLSNDIVTELLVENENTIWVCTNKGLNRISFMDKKKFNIDYITTNNGLQSNQIHDVEILEDSVYVGTTKGLSIFSKRQFSELISKKDHFLRIKDVKINNVLYTKSNSNLDLRYNQNQIDFFVEAVSFAPKNTIVYQYKLVGLDKTWKTTNDRRISYEYIPPGNYKLYVKVIDDGRFFPEECATLSFKIQKPFWQTSWFFLLWISFLAVVIYFFFKIKVLTYNKDIVRELLRLWMKRLKKKEGFFLFKEAGKEVRIKTSEILFVQSSGNYIDVITVTKKYTIRGKIGDFMHSVPDALEFLRVHRSYIVRIDKIDQKSKKDIYIKDFIIPVGEKYLTEIEKIHF</sequence>
<evidence type="ECO:0000313" key="6">
    <source>
        <dbReference type="Proteomes" id="UP001500141"/>
    </source>
</evidence>
<keyword evidence="2" id="KW-0472">Membrane</keyword>
<dbReference type="PANTHER" id="PTHR43547:SF2">
    <property type="entry name" value="HYBRID SIGNAL TRANSDUCTION HISTIDINE KINASE C"/>
    <property type="match status" value="1"/>
</dbReference>
<feature type="transmembrane region" description="Helical" evidence="2">
    <location>
        <begin position="704"/>
        <end position="722"/>
    </location>
</feature>
<dbReference type="PROSITE" id="PS50930">
    <property type="entry name" value="HTH_LYTTR"/>
    <property type="match status" value="1"/>
</dbReference>
<gene>
    <name evidence="5" type="ORF">GCM10023230_04360</name>
</gene>
<feature type="chain" id="PRO_5046887519" description="HTH LytTR-type domain-containing protein" evidence="3">
    <location>
        <begin position="21"/>
        <end position="850"/>
    </location>
</feature>
<dbReference type="InterPro" id="IPR013783">
    <property type="entry name" value="Ig-like_fold"/>
</dbReference>
<dbReference type="Pfam" id="PF07494">
    <property type="entry name" value="Reg_prop"/>
    <property type="match status" value="1"/>
</dbReference>
<evidence type="ECO:0000256" key="3">
    <source>
        <dbReference type="SAM" id="SignalP"/>
    </source>
</evidence>
<keyword evidence="1" id="KW-0597">Phosphoprotein</keyword>
<dbReference type="Pfam" id="PF07495">
    <property type="entry name" value="Y_Y_Y"/>
    <property type="match status" value="1"/>
</dbReference>
<feature type="domain" description="HTH LytTR-type" evidence="4">
    <location>
        <begin position="752"/>
        <end position="820"/>
    </location>
</feature>
<dbReference type="InterPro" id="IPR011110">
    <property type="entry name" value="Reg_prop"/>
</dbReference>
<evidence type="ECO:0000256" key="2">
    <source>
        <dbReference type="SAM" id="Phobius"/>
    </source>
</evidence>
<dbReference type="Proteomes" id="UP001500141">
    <property type="component" value="Unassembled WGS sequence"/>
</dbReference>
<evidence type="ECO:0000313" key="5">
    <source>
        <dbReference type="EMBL" id="GAA4759209.1"/>
    </source>
</evidence>
<evidence type="ECO:0000259" key="4">
    <source>
        <dbReference type="PROSITE" id="PS50930"/>
    </source>
</evidence>
<comment type="caution">
    <text evidence="5">The sequence shown here is derived from an EMBL/GenBank/DDBJ whole genome shotgun (WGS) entry which is preliminary data.</text>
</comment>
<keyword evidence="2" id="KW-0812">Transmembrane</keyword>
<keyword evidence="6" id="KW-1185">Reference proteome</keyword>
<keyword evidence="3" id="KW-0732">Signal</keyword>
<feature type="signal peptide" evidence="3">
    <location>
        <begin position="1"/>
        <end position="20"/>
    </location>
</feature>
<dbReference type="Gene3D" id="2.60.40.10">
    <property type="entry name" value="Immunoglobulins"/>
    <property type="match status" value="1"/>
</dbReference>
<protein>
    <recommendedName>
        <fullName evidence="4">HTH LytTR-type domain-containing protein</fullName>
    </recommendedName>
</protein>
<name>A0ABP8ZKI2_9FLAO</name>
<dbReference type="SUPFAM" id="SSF50998">
    <property type="entry name" value="Quinoprotein alcohol dehydrogenase-like"/>
    <property type="match status" value="1"/>
</dbReference>
<evidence type="ECO:0000256" key="1">
    <source>
        <dbReference type="ARBA" id="ARBA00022553"/>
    </source>
</evidence>
<organism evidence="5 6">
    <name type="scientific">Flavobacterium hankyongi</name>
    <dbReference type="NCBI Taxonomy" id="1176532"/>
    <lineage>
        <taxon>Bacteria</taxon>
        <taxon>Pseudomonadati</taxon>
        <taxon>Bacteroidota</taxon>
        <taxon>Flavobacteriia</taxon>
        <taxon>Flavobacteriales</taxon>
        <taxon>Flavobacteriaceae</taxon>
        <taxon>Flavobacterium</taxon>
    </lineage>
</organism>
<dbReference type="InterPro" id="IPR011123">
    <property type="entry name" value="Y_Y_Y"/>
</dbReference>
<dbReference type="InterPro" id="IPR015943">
    <property type="entry name" value="WD40/YVTN_repeat-like_dom_sf"/>
</dbReference>
<dbReference type="PANTHER" id="PTHR43547">
    <property type="entry name" value="TWO-COMPONENT HISTIDINE KINASE"/>
    <property type="match status" value="1"/>
</dbReference>
<accession>A0ABP8ZKI2</accession>
<dbReference type="InterPro" id="IPR011047">
    <property type="entry name" value="Quinoprotein_ADH-like_sf"/>
</dbReference>
<dbReference type="Gene3D" id="2.40.50.1020">
    <property type="entry name" value="LytTr DNA-binding domain"/>
    <property type="match status" value="1"/>
</dbReference>
<dbReference type="InterPro" id="IPR007492">
    <property type="entry name" value="LytTR_DNA-bd_dom"/>
</dbReference>
<dbReference type="Pfam" id="PF04397">
    <property type="entry name" value="LytTR"/>
    <property type="match status" value="1"/>
</dbReference>
<proteinExistence type="predicted"/>
<dbReference type="EMBL" id="BAABIP010000007">
    <property type="protein sequence ID" value="GAA4759209.1"/>
    <property type="molecule type" value="Genomic_DNA"/>
</dbReference>
<dbReference type="Gene3D" id="2.130.10.10">
    <property type="entry name" value="YVTN repeat-like/Quinoprotein amine dehydrogenase"/>
    <property type="match status" value="3"/>
</dbReference>